<dbReference type="AlphaFoldDB" id="J0K3U4"/>
<evidence type="ECO:0000313" key="2">
    <source>
        <dbReference type="Proteomes" id="UP000005483"/>
    </source>
</evidence>
<protein>
    <submittedName>
        <fullName evidence="1">Uncharacterized protein</fullName>
    </submittedName>
</protein>
<organism evidence="1 2">
    <name type="scientific">Helicobacter pylori Hp A-9</name>
    <dbReference type="NCBI Taxonomy" id="992034"/>
    <lineage>
        <taxon>Bacteria</taxon>
        <taxon>Pseudomonadati</taxon>
        <taxon>Campylobacterota</taxon>
        <taxon>Epsilonproteobacteria</taxon>
        <taxon>Campylobacterales</taxon>
        <taxon>Helicobacteraceae</taxon>
        <taxon>Helicobacter</taxon>
    </lineage>
</organism>
<sequence>MRLNLCCWKRYPKTLFLNQSIKIKAWNEKICFVFIVHVCLRLRSSLR</sequence>
<reference evidence="1 2" key="1">
    <citation type="submission" date="2012-04" db="EMBL/GenBank/DDBJ databases">
        <title>Genome sequence of Helicobacter pylori Hp A-9.</title>
        <authorList>
            <person name="Blanchard T.G."/>
            <person name="Czinn S.J."/>
            <person name="McCracken C."/>
            <person name="Abolude K."/>
            <person name="Maroo A."/>
            <person name="Santana-Cruz I."/>
            <person name="Tallon L.J."/>
            <person name="Ficke F.W.F."/>
        </authorList>
    </citation>
    <scope>NUCLEOTIDE SEQUENCE [LARGE SCALE GENOMIC DNA]</scope>
    <source>
        <strain evidence="1 2">Hp A-9</strain>
    </source>
</reference>
<name>J0K3U4_HELPX</name>
<dbReference type="EMBL" id="AKOC01000003">
    <property type="protein sequence ID" value="EJB45147.1"/>
    <property type="molecule type" value="Genomic_DNA"/>
</dbReference>
<dbReference type="Proteomes" id="UP000005483">
    <property type="component" value="Unassembled WGS sequence"/>
</dbReference>
<proteinExistence type="predicted"/>
<evidence type="ECO:0000313" key="1">
    <source>
        <dbReference type="EMBL" id="EJB45147.1"/>
    </source>
</evidence>
<comment type="caution">
    <text evidence="1">The sequence shown here is derived from an EMBL/GenBank/DDBJ whole genome shotgun (WGS) entry which is preliminary data.</text>
</comment>
<gene>
    <name evidence="1" type="ORF">HPHPA9_0366</name>
</gene>
<accession>J0K3U4</accession>